<organism evidence="4 5">
    <name type="scientific">Paenibacillus profundus</name>
    <dbReference type="NCBI Taxonomy" id="1173085"/>
    <lineage>
        <taxon>Bacteria</taxon>
        <taxon>Bacillati</taxon>
        <taxon>Bacillota</taxon>
        <taxon>Bacilli</taxon>
        <taxon>Bacillales</taxon>
        <taxon>Paenibacillaceae</taxon>
        <taxon>Paenibacillus</taxon>
    </lineage>
</organism>
<dbReference type="Proteomes" id="UP001199916">
    <property type="component" value="Unassembled WGS sequence"/>
</dbReference>
<dbReference type="RefSeq" id="WP_233698376.1">
    <property type="nucleotide sequence ID" value="NZ_JAJNBZ010000024.1"/>
</dbReference>
<dbReference type="EMBL" id="JAJNBZ010000024">
    <property type="protein sequence ID" value="MCE5172089.1"/>
    <property type="molecule type" value="Genomic_DNA"/>
</dbReference>
<name>A0ABS8YR62_9BACL</name>
<dbReference type="Gene3D" id="3.90.1210.10">
    <property type="entry name" value="Antifreeze-like/N-acetylneuraminic acid synthase C-terminal domain"/>
    <property type="match status" value="1"/>
</dbReference>
<dbReference type="InterPro" id="IPR017585">
    <property type="entry name" value="SAF_FlgA"/>
</dbReference>
<evidence type="ECO:0000256" key="2">
    <source>
        <dbReference type="SAM" id="Phobius"/>
    </source>
</evidence>
<keyword evidence="5" id="KW-1185">Reference proteome</keyword>
<gene>
    <name evidence="4" type="ORF">LQV63_22670</name>
</gene>
<evidence type="ECO:0000313" key="5">
    <source>
        <dbReference type="Proteomes" id="UP001199916"/>
    </source>
</evidence>
<sequence>MKRWTRRTKQMLISGIGGAVAASLLFASYHYWAMTKNDAWNETVRSDYEQKISRLKELTDEQQKERDSIWVFKQPLLAGKRIRSQDIAMIQASADVVPQDRMNHPDDIVGKVLKIDVSAQTPILFSMLYEEAVLADDMRWMETAVIQLPLLLTEHDVVDIRIRFPNGQDYVVITQKAIMRVQLPTIWMQLDEQERLMFSSACVDAYRNGGQIYALRYVEPHLQKKAGPNYPANADVLKLISSNPNIVKKADTTLARVVRQQMEKSWEKQKAANGLELNRGGSEIRSMSRAPDSSLAEEGSVDANPASVSGYAPFTGNAAESKRSSPFVGLAPASNEQLGRTLPEAQQGKSEARLESDRGNTSSKTGAAPDAVAEREDEEVNVTPNPSLLNENDP</sequence>
<accession>A0ABS8YR62</accession>
<feature type="compositionally biased region" description="Polar residues" evidence="1">
    <location>
        <begin position="382"/>
        <end position="394"/>
    </location>
</feature>
<feature type="domain" description="SAF" evidence="3">
    <location>
        <begin position="67"/>
        <end position="129"/>
    </location>
</feature>
<feature type="region of interest" description="Disordered" evidence="1">
    <location>
        <begin position="268"/>
        <end position="305"/>
    </location>
</feature>
<feature type="transmembrane region" description="Helical" evidence="2">
    <location>
        <begin position="12"/>
        <end position="32"/>
    </location>
</feature>
<evidence type="ECO:0000313" key="4">
    <source>
        <dbReference type="EMBL" id="MCE5172089.1"/>
    </source>
</evidence>
<proteinExistence type="predicted"/>
<dbReference type="SMART" id="SM00858">
    <property type="entry name" value="SAF"/>
    <property type="match status" value="1"/>
</dbReference>
<dbReference type="Pfam" id="PF13144">
    <property type="entry name" value="ChapFlgA"/>
    <property type="match status" value="1"/>
</dbReference>
<evidence type="ECO:0000256" key="1">
    <source>
        <dbReference type="SAM" id="MobiDB-lite"/>
    </source>
</evidence>
<dbReference type="InterPro" id="IPR013974">
    <property type="entry name" value="SAF"/>
</dbReference>
<protein>
    <submittedName>
        <fullName evidence="4">SAF domain-containing protein</fullName>
    </submittedName>
</protein>
<reference evidence="4 5" key="1">
    <citation type="submission" date="2021-11" db="EMBL/GenBank/DDBJ databases">
        <title>Draft genome sequence of Paenibacillus profundus YoMME, a new Gram-positive bacteria with exoelectrogenic properties.</title>
        <authorList>
            <person name="Hubenova Y."/>
            <person name="Hubenova E."/>
            <person name="Manasiev Y."/>
            <person name="Peykov S."/>
            <person name="Mitov M."/>
        </authorList>
    </citation>
    <scope>NUCLEOTIDE SEQUENCE [LARGE SCALE GENOMIC DNA]</scope>
    <source>
        <strain evidence="4 5">YoMME</strain>
    </source>
</reference>
<dbReference type="CDD" id="cd11614">
    <property type="entry name" value="SAF_CpaB_FlgA_like"/>
    <property type="match status" value="1"/>
</dbReference>
<keyword evidence="2" id="KW-0472">Membrane</keyword>
<comment type="caution">
    <text evidence="4">The sequence shown here is derived from an EMBL/GenBank/DDBJ whole genome shotgun (WGS) entry which is preliminary data.</text>
</comment>
<feature type="region of interest" description="Disordered" evidence="1">
    <location>
        <begin position="317"/>
        <end position="394"/>
    </location>
</feature>
<keyword evidence="2" id="KW-0812">Transmembrane</keyword>
<evidence type="ECO:0000259" key="3">
    <source>
        <dbReference type="SMART" id="SM00858"/>
    </source>
</evidence>
<keyword evidence="2" id="KW-1133">Transmembrane helix</keyword>